<dbReference type="EMBL" id="CP002086">
    <property type="protein sequence ID" value="ADJ28277.1"/>
    <property type="molecule type" value="Genomic_DNA"/>
</dbReference>
<dbReference type="RefSeq" id="WP_013220372.1">
    <property type="nucleotide sequence ID" value="NC_014315.1"/>
</dbReference>
<accession>D8K5V0</accession>
<dbReference type="InterPro" id="IPR052893">
    <property type="entry name" value="TCS_response_regulator"/>
</dbReference>
<keyword evidence="4" id="KW-1185">Reference proteome</keyword>
<evidence type="ECO:0000313" key="4">
    <source>
        <dbReference type="Proteomes" id="UP000000393"/>
    </source>
</evidence>
<dbReference type="SMART" id="SM00448">
    <property type="entry name" value="REC"/>
    <property type="match status" value="1"/>
</dbReference>
<dbReference type="PANTHER" id="PTHR44520">
    <property type="entry name" value="RESPONSE REGULATOR RCP1-RELATED"/>
    <property type="match status" value="1"/>
</dbReference>
<dbReference type="HOGENOM" id="CLU_000445_69_17_6"/>
<proteinExistence type="predicted"/>
<dbReference type="SUPFAM" id="SSF52172">
    <property type="entry name" value="CheY-like"/>
    <property type="match status" value="1"/>
</dbReference>
<keyword evidence="1" id="KW-0597">Phosphoprotein</keyword>
<dbReference type="STRING" id="105559.Nwat_1359"/>
<sequence>MGNNKAILLVEDNPDDEALTLRALKKNNITNQLIVARDGAEALDWLFGAGQHADRDSSVPPQAILLDLKLPKIDGLQVLQQIRAHPRTRLLPVIILTSSDEEADIAESYQQGANSYIRKPVEFGKFVQAVQNLGLYWLILNEAPPAPRN</sequence>
<dbReference type="PROSITE" id="PS50110">
    <property type="entry name" value="RESPONSE_REGULATORY"/>
    <property type="match status" value="1"/>
</dbReference>
<dbReference type="Gene3D" id="3.40.50.2300">
    <property type="match status" value="1"/>
</dbReference>
<dbReference type="InterPro" id="IPR001789">
    <property type="entry name" value="Sig_transdc_resp-reg_receiver"/>
</dbReference>
<dbReference type="eggNOG" id="COG0745">
    <property type="taxonomic scope" value="Bacteria"/>
</dbReference>
<dbReference type="AlphaFoldDB" id="D8K5V0"/>
<dbReference type="Pfam" id="PF00072">
    <property type="entry name" value="Response_reg"/>
    <property type="match status" value="1"/>
</dbReference>
<reference evidence="3 4" key="1">
    <citation type="submission" date="2010-06" db="EMBL/GenBank/DDBJ databases">
        <title>Complete sequence of chromosome of Nitrosococcus watsoni C-113.</title>
        <authorList>
            <consortium name="US DOE Joint Genome Institute"/>
            <person name="Lucas S."/>
            <person name="Copeland A."/>
            <person name="Lapidus A."/>
            <person name="Cheng J.-F."/>
            <person name="Bruce D."/>
            <person name="Goodwin L."/>
            <person name="Pitluck S."/>
            <person name="Malfatti S.A."/>
            <person name="Chain P.S.G."/>
            <person name="Land M."/>
            <person name="Hauser L."/>
            <person name="Kyrpides N."/>
            <person name="Ivanova N."/>
            <person name="Cambell M.A."/>
            <person name="Heidelberg J.F."/>
            <person name="Klotz M.G."/>
            <person name="Woyke T."/>
        </authorList>
    </citation>
    <scope>NUCLEOTIDE SEQUENCE [LARGE SCALE GENOMIC DNA]</scope>
    <source>
        <strain evidence="3 4">C-113</strain>
    </source>
</reference>
<evidence type="ECO:0000313" key="3">
    <source>
        <dbReference type="EMBL" id="ADJ28277.1"/>
    </source>
</evidence>
<name>D8K5V0_NITWC</name>
<dbReference type="GO" id="GO:0000160">
    <property type="term" value="P:phosphorelay signal transduction system"/>
    <property type="evidence" value="ECO:0007669"/>
    <property type="project" value="InterPro"/>
</dbReference>
<organism evidence="3 4">
    <name type="scientific">Nitrosococcus watsoni (strain C-113)</name>
    <dbReference type="NCBI Taxonomy" id="105559"/>
    <lineage>
        <taxon>Bacteria</taxon>
        <taxon>Pseudomonadati</taxon>
        <taxon>Pseudomonadota</taxon>
        <taxon>Gammaproteobacteria</taxon>
        <taxon>Chromatiales</taxon>
        <taxon>Chromatiaceae</taxon>
        <taxon>Nitrosococcus</taxon>
    </lineage>
</organism>
<feature type="domain" description="Response regulatory" evidence="2">
    <location>
        <begin position="6"/>
        <end position="134"/>
    </location>
</feature>
<dbReference type="PANTHER" id="PTHR44520:SF1">
    <property type="entry name" value="TWO-COMPONENT SYSTEM REGULATORY PROTEIN"/>
    <property type="match status" value="1"/>
</dbReference>
<dbReference type="CDD" id="cd17557">
    <property type="entry name" value="REC_Rcp-like"/>
    <property type="match status" value="1"/>
</dbReference>
<evidence type="ECO:0000259" key="2">
    <source>
        <dbReference type="PROSITE" id="PS50110"/>
    </source>
</evidence>
<dbReference type="KEGG" id="nwa:Nwat_1359"/>
<protein>
    <submittedName>
        <fullName evidence="3">Response regulator receiver protein</fullName>
    </submittedName>
</protein>
<dbReference type="OrthoDB" id="9793549at2"/>
<evidence type="ECO:0000256" key="1">
    <source>
        <dbReference type="PROSITE-ProRule" id="PRU00169"/>
    </source>
</evidence>
<gene>
    <name evidence="3" type="ordered locus">Nwat_1359</name>
</gene>
<dbReference type="InterPro" id="IPR011006">
    <property type="entry name" value="CheY-like_superfamily"/>
</dbReference>
<dbReference type="Proteomes" id="UP000000393">
    <property type="component" value="Chromosome"/>
</dbReference>
<feature type="modified residue" description="4-aspartylphosphate" evidence="1">
    <location>
        <position position="67"/>
    </location>
</feature>